<gene>
    <name evidence="2" type="ORF">HO133_000738</name>
</gene>
<evidence type="ECO:0000313" key="3">
    <source>
        <dbReference type="Proteomes" id="UP000593566"/>
    </source>
</evidence>
<feature type="compositionally biased region" description="Basic and acidic residues" evidence="1">
    <location>
        <begin position="302"/>
        <end position="319"/>
    </location>
</feature>
<feature type="compositionally biased region" description="Polar residues" evidence="1">
    <location>
        <begin position="709"/>
        <end position="718"/>
    </location>
</feature>
<dbReference type="PANTHER" id="PTHR38790">
    <property type="entry name" value="2EXR DOMAIN-CONTAINING PROTEIN-RELATED"/>
    <property type="match status" value="1"/>
</dbReference>
<accession>A0A8H6CGC9</accession>
<feature type="compositionally biased region" description="Polar residues" evidence="1">
    <location>
        <begin position="797"/>
        <end position="807"/>
    </location>
</feature>
<feature type="region of interest" description="Disordered" evidence="1">
    <location>
        <begin position="1026"/>
        <end position="1202"/>
    </location>
</feature>
<feature type="compositionally biased region" description="Polar residues" evidence="1">
    <location>
        <begin position="1"/>
        <end position="12"/>
    </location>
</feature>
<organism evidence="2 3">
    <name type="scientific">Letharia lupina</name>
    <dbReference type="NCBI Taxonomy" id="560253"/>
    <lineage>
        <taxon>Eukaryota</taxon>
        <taxon>Fungi</taxon>
        <taxon>Dikarya</taxon>
        <taxon>Ascomycota</taxon>
        <taxon>Pezizomycotina</taxon>
        <taxon>Lecanoromycetes</taxon>
        <taxon>OSLEUM clade</taxon>
        <taxon>Lecanoromycetidae</taxon>
        <taxon>Lecanorales</taxon>
        <taxon>Lecanorineae</taxon>
        <taxon>Parmeliaceae</taxon>
        <taxon>Letharia</taxon>
    </lineage>
</organism>
<feature type="region of interest" description="Disordered" evidence="1">
    <location>
        <begin position="609"/>
        <end position="756"/>
    </location>
</feature>
<feature type="region of interest" description="Disordered" evidence="1">
    <location>
        <begin position="420"/>
        <end position="483"/>
    </location>
</feature>
<comment type="caution">
    <text evidence="2">The sequence shown here is derived from an EMBL/GenBank/DDBJ whole genome shotgun (WGS) entry which is preliminary data.</text>
</comment>
<dbReference type="RefSeq" id="XP_037152037.1">
    <property type="nucleotide sequence ID" value="XM_037291675.1"/>
</dbReference>
<proteinExistence type="predicted"/>
<feature type="region of interest" description="Disordered" evidence="1">
    <location>
        <begin position="771"/>
        <end position="809"/>
    </location>
</feature>
<feature type="compositionally biased region" description="Polar residues" evidence="1">
    <location>
        <begin position="1075"/>
        <end position="1140"/>
    </location>
</feature>
<feature type="compositionally biased region" description="Low complexity" evidence="1">
    <location>
        <begin position="684"/>
        <end position="696"/>
    </location>
</feature>
<feature type="compositionally biased region" description="Polar residues" evidence="1">
    <location>
        <begin position="1178"/>
        <end position="1187"/>
    </location>
</feature>
<feature type="region of interest" description="Disordered" evidence="1">
    <location>
        <begin position="302"/>
        <end position="392"/>
    </location>
</feature>
<keyword evidence="3" id="KW-1185">Reference proteome</keyword>
<evidence type="ECO:0000256" key="1">
    <source>
        <dbReference type="SAM" id="MobiDB-lite"/>
    </source>
</evidence>
<feature type="compositionally biased region" description="Polar residues" evidence="1">
    <location>
        <begin position="364"/>
        <end position="381"/>
    </location>
</feature>
<reference evidence="2 3" key="1">
    <citation type="journal article" date="2020" name="Genomics">
        <title>Complete, high-quality genomes from long-read metagenomic sequencing of two wolf lichen thalli reveals enigmatic genome architecture.</title>
        <authorList>
            <person name="McKenzie S.K."/>
            <person name="Walston R.F."/>
            <person name="Allen J.L."/>
        </authorList>
    </citation>
    <scope>NUCLEOTIDE SEQUENCE [LARGE SCALE GENOMIC DNA]</scope>
    <source>
        <strain evidence="2">WasteWater1</strain>
    </source>
</reference>
<feature type="region of interest" description="Disordered" evidence="1">
    <location>
        <begin position="845"/>
        <end position="872"/>
    </location>
</feature>
<evidence type="ECO:0000313" key="2">
    <source>
        <dbReference type="EMBL" id="KAF6222691.1"/>
    </source>
</evidence>
<dbReference type="EMBL" id="JACCJB010000011">
    <property type="protein sequence ID" value="KAF6222691.1"/>
    <property type="molecule type" value="Genomic_DNA"/>
</dbReference>
<feature type="compositionally biased region" description="Low complexity" evidence="1">
    <location>
        <begin position="630"/>
        <end position="651"/>
    </location>
</feature>
<feature type="region of interest" description="Disordered" evidence="1">
    <location>
        <begin position="1"/>
        <end position="24"/>
    </location>
</feature>
<name>A0A8H6CGC9_9LECA</name>
<dbReference type="AlphaFoldDB" id="A0A8H6CGC9"/>
<dbReference type="GeneID" id="59329156"/>
<protein>
    <submittedName>
        <fullName evidence="2">Uncharacterized protein</fullName>
    </submittedName>
</protein>
<sequence length="1202" mass="132144">MFHQQPPSTARTTNRKKSHQHHESKIWVRIPANEQCLKCYPVRRPFLETAFGKLPPEIRANIFKDVLTVGSLSPLKDGISVPMIKPQHSPQPQLPGCPAGPASCLALLQTCRQIYHETSLLFYTLNKIHLSKPQDMLSFLCHLRTERCGKLRCLHLEDMLVPVLRWSQNYLDYLRSQHDLPEHTLVQRASLRSDQMHPDAEKAVQLLNKHGNLRKLYLDMRPSQALEYIKLCTQVPGFKNREIVFASPTRWSVMVPSTWEVSWFDTFLENSVKDPLRNKTYYAYWGGNEKYRVEVDILPELPERRTNDDASLDYDRSMDGEVGDGSGQPLQRHAGLKTPMPSRVVQHHMREVSPPSDSERSFVSAASENTSSCSNKDSPIGQSAAVALPSPPRHSAIAPANFTSLTSPEATTNISDSLAGLQAHSPSSSTAPPPFAPPLGSYFAQQPGASGTEARSPQNRRPPASRSSHGIETSSGPPPALITRRSYNAEFPWRSPPSDSRAIHPPMVHSASIDSIVRQTHHTANERIEPNTLENAHSARPGKSSIVEGGTIAMDGRYEVQSGSEEDRDSTLRINGNEAKSGRHTRKESGQQQYQSSQEDLFLNLARADSVVDDGPEPSNRSERRRSRIRVSSLQQPRESRPSSSHRPSTSVGGLGQQVSRMQHDHYESSFNSSFHRSPEKDSPSSFRDSSAKSRSYAVSAHPLDQPHRTSNTRTSFGGLTRDGLAQDRSPELPLGYGRRQSIREPSSGLVGQGYKKSNLSYLPNGDGDYESSYFSGLQDLSGEADEDPQTPHAEGTESTVSTTAPSTVWDELEDMKSRIRKLEITGKLPASSNAAISNTFRERPPTATTTMTTNSLSPKRRHGKNVSPEASTVKVPEVANVHPLLHAALAKTEHAINANLYQALEATASDALALAAMAGSASTQGVSPSGASMAGISGGIDRQLRRKADNMCRSLTELCIALAEETPETEIAVSKIRSGSKDANTAAQRNEPAVQDLRSFRATSDEPEFRSSSRVMSRLEARRTSLALGSSPLGRMESPQEAPTPTQAVPPASTRLDRMSSVIHSGLATDDQGDTTSSRRPLSRATTEIRQIRHSPQTRTPREYTSQHPMPNHAQRSPSVQSSLPTRKSYFPPSSQSPLTPHVQPGNRTYLDRSTPPSSADSSRLAEARQRRIASLGQHTSASQSRIGIASGRLRQPKVEQ</sequence>
<feature type="region of interest" description="Disordered" evidence="1">
    <location>
        <begin position="525"/>
        <end position="597"/>
    </location>
</feature>
<dbReference type="Proteomes" id="UP000593566">
    <property type="component" value="Unassembled WGS sequence"/>
</dbReference>
<feature type="compositionally biased region" description="Polar residues" evidence="1">
    <location>
        <begin position="443"/>
        <end position="475"/>
    </location>
</feature>